<keyword evidence="3" id="KW-1003">Cell membrane</keyword>
<keyword evidence="6 10" id="KW-1133">Transmembrane helix</keyword>
<evidence type="ECO:0000313" key="12">
    <source>
        <dbReference type="EMBL" id="OHA15048.1"/>
    </source>
</evidence>
<keyword evidence="8" id="KW-0143">Chaperone</keyword>
<comment type="subcellular location">
    <subcellularLocation>
        <location evidence="1">Cell membrane</location>
        <topology evidence="1">Multi-pass membrane protein</topology>
    </subcellularLocation>
    <subcellularLocation>
        <location evidence="9">Membrane</location>
        <topology evidence="9">Multi-pass membrane protein</topology>
    </subcellularLocation>
</comment>
<sequence>MITVIFNLIFYKPLYNALVFIVGLVPVHDVGMAVIILTLIVQLILFPLRHRSIVAQRKMKQIDPEIKKIKEQFKKDKQEQAKQVMALYRSHGISPFSGFLMLLIQLPVFIALYKLFSTGIGFDPGNLYQFISMPSFIKMNFLGLVDISKSNYALAVLAGLTQFFQMKLAMPKIGQSRGRDETFQDQLSRTMNIQSRYIMPALIFFIALKFSSAIALYWTTMNVFAIFHEAVVAAKARRLEEQKRYGTADGNY</sequence>
<evidence type="ECO:0000256" key="6">
    <source>
        <dbReference type="ARBA" id="ARBA00022989"/>
    </source>
</evidence>
<keyword evidence="7 10" id="KW-0472">Membrane</keyword>
<dbReference type="Pfam" id="PF02096">
    <property type="entry name" value="60KD_IMP"/>
    <property type="match status" value="1"/>
</dbReference>
<feature type="transmembrane region" description="Helical" evidence="10">
    <location>
        <begin position="152"/>
        <end position="170"/>
    </location>
</feature>
<reference evidence="12 13" key="1">
    <citation type="journal article" date="2016" name="Nat. Commun.">
        <title>Thousands of microbial genomes shed light on interconnected biogeochemical processes in an aquifer system.</title>
        <authorList>
            <person name="Anantharaman K."/>
            <person name="Brown C.T."/>
            <person name="Hug L.A."/>
            <person name="Sharon I."/>
            <person name="Castelle C.J."/>
            <person name="Probst A.J."/>
            <person name="Thomas B.C."/>
            <person name="Singh A."/>
            <person name="Wilkins M.J."/>
            <person name="Karaoz U."/>
            <person name="Brodie E.L."/>
            <person name="Williams K.H."/>
            <person name="Hubbard S.S."/>
            <person name="Banfield J.F."/>
        </authorList>
    </citation>
    <scope>NUCLEOTIDE SEQUENCE [LARGE SCALE GENOMIC DNA]</scope>
</reference>
<dbReference type="EMBL" id="MHRA01000030">
    <property type="protein sequence ID" value="OHA15048.1"/>
    <property type="molecule type" value="Genomic_DNA"/>
</dbReference>
<keyword evidence="2" id="KW-0813">Transport</keyword>
<dbReference type="GO" id="GO:0015031">
    <property type="term" value="P:protein transport"/>
    <property type="evidence" value="ECO:0007669"/>
    <property type="project" value="UniProtKB-KW"/>
</dbReference>
<evidence type="ECO:0000256" key="9">
    <source>
        <dbReference type="RuleBase" id="RU003945"/>
    </source>
</evidence>
<dbReference type="AlphaFoldDB" id="A0A1G2LTS8"/>
<dbReference type="InterPro" id="IPR028055">
    <property type="entry name" value="YidC/Oxa/ALB_C"/>
</dbReference>
<dbReference type="GO" id="GO:0032977">
    <property type="term" value="F:membrane insertase activity"/>
    <property type="evidence" value="ECO:0007669"/>
    <property type="project" value="InterPro"/>
</dbReference>
<accession>A0A1G2LTS8</accession>
<feature type="transmembrane region" description="Helical" evidence="10">
    <location>
        <begin position="20"/>
        <end position="48"/>
    </location>
</feature>
<dbReference type="InterPro" id="IPR001708">
    <property type="entry name" value="YidC/ALB3/OXA1/COX18"/>
</dbReference>
<feature type="transmembrane region" description="Helical" evidence="10">
    <location>
        <begin position="197"/>
        <end position="218"/>
    </location>
</feature>
<dbReference type="PANTHER" id="PTHR12428">
    <property type="entry name" value="OXA1"/>
    <property type="match status" value="1"/>
</dbReference>
<evidence type="ECO:0000256" key="1">
    <source>
        <dbReference type="ARBA" id="ARBA00004651"/>
    </source>
</evidence>
<dbReference type="GO" id="GO:0051205">
    <property type="term" value="P:protein insertion into membrane"/>
    <property type="evidence" value="ECO:0007669"/>
    <property type="project" value="TreeGrafter"/>
</dbReference>
<dbReference type="GO" id="GO:0005886">
    <property type="term" value="C:plasma membrane"/>
    <property type="evidence" value="ECO:0007669"/>
    <property type="project" value="UniProtKB-SubCell"/>
</dbReference>
<dbReference type="NCBIfam" id="TIGR03592">
    <property type="entry name" value="yidC_oxa1_cterm"/>
    <property type="match status" value="1"/>
</dbReference>
<evidence type="ECO:0000313" key="13">
    <source>
        <dbReference type="Proteomes" id="UP000178116"/>
    </source>
</evidence>
<evidence type="ECO:0000256" key="2">
    <source>
        <dbReference type="ARBA" id="ARBA00022448"/>
    </source>
</evidence>
<evidence type="ECO:0000259" key="11">
    <source>
        <dbReference type="Pfam" id="PF02096"/>
    </source>
</evidence>
<keyword evidence="5" id="KW-0653">Protein transport</keyword>
<protein>
    <recommendedName>
        <fullName evidence="11">Membrane insertase YidC/Oxa/ALB C-terminal domain-containing protein</fullName>
    </recommendedName>
</protein>
<evidence type="ECO:0000256" key="5">
    <source>
        <dbReference type="ARBA" id="ARBA00022927"/>
    </source>
</evidence>
<evidence type="ECO:0000256" key="3">
    <source>
        <dbReference type="ARBA" id="ARBA00022475"/>
    </source>
</evidence>
<dbReference type="InterPro" id="IPR047196">
    <property type="entry name" value="YidC_ALB_C"/>
</dbReference>
<dbReference type="CDD" id="cd20070">
    <property type="entry name" value="5TM_YidC_Alb3"/>
    <property type="match status" value="1"/>
</dbReference>
<feature type="domain" description="Membrane insertase YidC/Oxa/ALB C-terminal" evidence="11">
    <location>
        <begin position="31"/>
        <end position="232"/>
    </location>
</feature>
<organism evidence="12 13">
    <name type="scientific">Candidatus Tagabacteria bacterium RIFCSPLOWO2_01_FULL_42_9</name>
    <dbReference type="NCBI Taxonomy" id="1802296"/>
    <lineage>
        <taxon>Bacteria</taxon>
        <taxon>Candidatus Tagaibacteriota</taxon>
    </lineage>
</organism>
<keyword evidence="4 9" id="KW-0812">Transmembrane</keyword>
<dbReference type="PANTHER" id="PTHR12428:SF65">
    <property type="entry name" value="CYTOCHROME C OXIDASE ASSEMBLY PROTEIN COX18, MITOCHONDRIAL"/>
    <property type="match status" value="1"/>
</dbReference>
<evidence type="ECO:0000256" key="10">
    <source>
        <dbReference type="SAM" id="Phobius"/>
    </source>
</evidence>
<evidence type="ECO:0000256" key="4">
    <source>
        <dbReference type="ARBA" id="ARBA00022692"/>
    </source>
</evidence>
<feature type="transmembrane region" description="Helical" evidence="10">
    <location>
        <begin position="96"/>
        <end position="116"/>
    </location>
</feature>
<evidence type="ECO:0000256" key="8">
    <source>
        <dbReference type="ARBA" id="ARBA00023186"/>
    </source>
</evidence>
<comment type="caution">
    <text evidence="12">The sequence shown here is derived from an EMBL/GenBank/DDBJ whole genome shotgun (WGS) entry which is preliminary data.</text>
</comment>
<gene>
    <name evidence="12" type="ORF">A3A10_01290</name>
</gene>
<name>A0A1G2LTS8_9BACT</name>
<evidence type="ECO:0000256" key="7">
    <source>
        <dbReference type="ARBA" id="ARBA00023136"/>
    </source>
</evidence>
<dbReference type="Proteomes" id="UP000178116">
    <property type="component" value="Unassembled WGS sequence"/>
</dbReference>
<proteinExistence type="inferred from homology"/>
<comment type="similarity">
    <text evidence="9">Belongs to the OXA1/ALB3/YidC family.</text>
</comment>